<feature type="compositionally biased region" description="Low complexity" evidence="1">
    <location>
        <begin position="162"/>
        <end position="175"/>
    </location>
</feature>
<gene>
    <name evidence="2" type="ORF">SeLEV6574_g02869</name>
</gene>
<feature type="region of interest" description="Disordered" evidence="1">
    <location>
        <begin position="26"/>
        <end position="141"/>
    </location>
</feature>
<evidence type="ECO:0000313" key="2">
    <source>
        <dbReference type="EMBL" id="TPX47032.1"/>
    </source>
</evidence>
<feature type="region of interest" description="Disordered" evidence="1">
    <location>
        <begin position="155"/>
        <end position="266"/>
    </location>
</feature>
<sequence length="311" mass="33295">MENTRDEYYINSHRKPSLDFDRVTFLKPTATSTSPPVQSPPSSATSTSSVGRIHSRPSMRHSNSDATIVALPDSPPPPLITSFHLRSANKELPLTPPPPLSENDAAAPDVPPSRMATARFPRRGGANNSPSKGVLGDDVSASDVLRFLKYAETGRDDVASATSSPTSPTDPTQSMPSPPSASSKRATSAIPHPSDTPSSPTDSPTPSHTSMEKPPSVLSALSMHPARAPPSGRAARQQKSLIRRGKSRDSSYSTSSSTTTSASERKRRQLHFELMLASDETLKLSLTPHQLKNPVSWLPTYSGDRVSIDSI</sequence>
<protein>
    <submittedName>
        <fullName evidence="2">Uncharacterized protein</fullName>
    </submittedName>
</protein>
<proteinExistence type="predicted"/>
<evidence type="ECO:0000256" key="1">
    <source>
        <dbReference type="SAM" id="MobiDB-lite"/>
    </source>
</evidence>
<feature type="compositionally biased region" description="Low complexity" evidence="1">
    <location>
        <begin position="225"/>
        <end position="235"/>
    </location>
</feature>
<feature type="compositionally biased region" description="Low complexity" evidence="1">
    <location>
        <begin position="28"/>
        <end position="50"/>
    </location>
</feature>
<evidence type="ECO:0000313" key="3">
    <source>
        <dbReference type="Proteomes" id="UP000320475"/>
    </source>
</evidence>
<feature type="compositionally biased region" description="Low complexity" evidence="1">
    <location>
        <begin position="250"/>
        <end position="262"/>
    </location>
</feature>
<feature type="compositionally biased region" description="Low complexity" evidence="1">
    <location>
        <begin position="191"/>
        <end position="209"/>
    </location>
</feature>
<accession>A0A507D689</accession>
<comment type="caution">
    <text evidence="2">The sequence shown here is derived from an EMBL/GenBank/DDBJ whole genome shotgun (WGS) entry which is preliminary data.</text>
</comment>
<name>A0A507D689_9FUNG</name>
<dbReference type="AlphaFoldDB" id="A0A507D689"/>
<dbReference type="Proteomes" id="UP000320475">
    <property type="component" value="Unassembled WGS sequence"/>
</dbReference>
<dbReference type="EMBL" id="QEAM01000087">
    <property type="protein sequence ID" value="TPX47032.1"/>
    <property type="molecule type" value="Genomic_DNA"/>
</dbReference>
<dbReference type="VEuPathDB" id="FungiDB:SeMB42_g05587"/>
<organism evidence="2 3">
    <name type="scientific">Synchytrium endobioticum</name>
    <dbReference type="NCBI Taxonomy" id="286115"/>
    <lineage>
        <taxon>Eukaryota</taxon>
        <taxon>Fungi</taxon>
        <taxon>Fungi incertae sedis</taxon>
        <taxon>Chytridiomycota</taxon>
        <taxon>Chytridiomycota incertae sedis</taxon>
        <taxon>Chytridiomycetes</taxon>
        <taxon>Synchytriales</taxon>
        <taxon>Synchytriaceae</taxon>
        <taxon>Synchytrium</taxon>
    </lineage>
</organism>
<reference evidence="2 3" key="1">
    <citation type="journal article" date="2019" name="Sci. Rep.">
        <title>Comparative genomics of chytrid fungi reveal insights into the obligate biotrophic and pathogenic lifestyle of Synchytrium endobioticum.</title>
        <authorList>
            <person name="van de Vossenberg B.T.L.H."/>
            <person name="Warris S."/>
            <person name="Nguyen H.D.T."/>
            <person name="van Gent-Pelzer M.P.E."/>
            <person name="Joly D.L."/>
            <person name="van de Geest H.C."/>
            <person name="Bonants P.J.M."/>
            <person name="Smith D.S."/>
            <person name="Levesque C.A."/>
            <person name="van der Lee T.A.J."/>
        </authorList>
    </citation>
    <scope>NUCLEOTIDE SEQUENCE [LARGE SCALE GENOMIC DNA]</scope>
    <source>
        <strain evidence="2 3">LEV6574</strain>
    </source>
</reference>